<sequence>MRNFKFELISANEFNEFAQHAPYANFQQTSAMARVREANGARIAFTAVKENDQIVAAALLAVYGSSLTKFASVTDGPLCDFDDAELTKFFLDELIAYAKKQGAVHLDFTPEQTYCVRTDLGEEVTEEVPAIPADLMSLAKPDDAAVANIKAEGFAHEGFTIGYTPVPRWRFVKDVAPFADAQALLASYAKNTRRNVKIAKNSCVKVRQLKRDELNIFHDICDLSSERQGFTNRTLTYAQQIFDMFGDDAMFMIAEIHMQEYIKAWQTKLDTANKQIAQIEAEQEAGHELGDKKLNKLRTAKQNAEAAVKRIAKAKQHIEEDGEIVPVAASLFLVQPREMVYLMSGSNDKYAKFYAPTALQHWAMSWCVEHGIKRYNFYGISGYFNDSHAEGAGVLEFKQGFNGYVEELMGEFSIVLRKGVYRLERIAHKILGR</sequence>
<keyword evidence="3" id="KW-0808">Transferase</keyword>
<dbReference type="SUPFAM" id="SSF55729">
    <property type="entry name" value="Acyl-CoA N-acyltransferases (Nat)"/>
    <property type="match status" value="2"/>
</dbReference>
<evidence type="ECO:0000313" key="9">
    <source>
        <dbReference type="EMBL" id="RSX55078.1"/>
    </source>
</evidence>
<dbReference type="GO" id="GO:0008360">
    <property type="term" value="P:regulation of cell shape"/>
    <property type="evidence" value="ECO:0007669"/>
    <property type="project" value="UniProtKB-KW"/>
</dbReference>
<dbReference type="Pfam" id="PF02388">
    <property type="entry name" value="FemAB"/>
    <property type="match status" value="1"/>
</dbReference>
<keyword evidence="6" id="KW-0012">Acyltransferase</keyword>
<evidence type="ECO:0000256" key="5">
    <source>
        <dbReference type="ARBA" id="ARBA00022984"/>
    </source>
</evidence>
<evidence type="ECO:0000256" key="2">
    <source>
        <dbReference type="ARBA" id="ARBA00022490"/>
    </source>
</evidence>
<feature type="coiled-coil region" evidence="8">
    <location>
        <begin position="262"/>
        <end position="321"/>
    </location>
</feature>
<dbReference type="InterPro" id="IPR003447">
    <property type="entry name" value="FEMABX"/>
</dbReference>
<dbReference type="RefSeq" id="WP_125963754.1">
    <property type="nucleotide sequence ID" value="NZ_QXGM01000002.1"/>
</dbReference>
<keyword evidence="8" id="KW-0175">Coiled coil</keyword>
<dbReference type="GO" id="GO:0016755">
    <property type="term" value="F:aminoacyltransferase activity"/>
    <property type="evidence" value="ECO:0007669"/>
    <property type="project" value="InterPro"/>
</dbReference>
<accession>A0A430FQI2</accession>
<dbReference type="InterPro" id="IPR050644">
    <property type="entry name" value="PG_Glycine_Bridge_Synth"/>
</dbReference>
<dbReference type="GO" id="GO:0071555">
    <property type="term" value="P:cell wall organization"/>
    <property type="evidence" value="ECO:0007669"/>
    <property type="project" value="UniProtKB-KW"/>
</dbReference>
<keyword evidence="5" id="KW-0573">Peptidoglycan synthesis</keyword>
<evidence type="ECO:0000256" key="6">
    <source>
        <dbReference type="ARBA" id="ARBA00023315"/>
    </source>
</evidence>
<name>A0A430FQI2_9BIFI</name>
<evidence type="ECO:0000313" key="10">
    <source>
        <dbReference type="Proteomes" id="UP000287609"/>
    </source>
</evidence>
<dbReference type="EMBL" id="QXGM01000002">
    <property type="protein sequence ID" value="RSX55078.1"/>
    <property type="molecule type" value="Genomic_DNA"/>
</dbReference>
<dbReference type="GO" id="GO:0009252">
    <property type="term" value="P:peptidoglycan biosynthetic process"/>
    <property type="evidence" value="ECO:0007669"/>
    <property type="project" value="UniProtKB-KW"/>
</dbReference>
<dbReference type="PROSITE" id="PS51191">
    <property type="entry name" value="FEMABX"/>
    <property type="match status" value="1"/>
</dbReference>
<evidence type="ECO:0000256" key="4">
    <source>
        <dbReference type="ARBA" id="ARBA00022960"/>
    </source>
</evidence>
<dbReference type="InterPro" id="IPR016181">
    <property type="entry name" value="Acyl_CoA_acyltransferase"/>
</dbReference>
<gene>
    <name evidence="9" type="ORF">D2E26_1132</name>
</gene>
<comment type="similarity">
    <text evidence="1">Belongs to the FemABX family.</text>
</comment>
<keyword evidence="4" id="KW-0133">Cell shape</keyword>
<dbReference type="Gene3D" id="3.40.630.30">
    <property type="match status" value="2"/>
</dbReference>
<reference evidence="9 10" key="1">
    <citation type="submission" date="2018-09" db="EMBL/GenBank/DDBJ databases">
        <title>Characterization of the phylogenetic diversity of five novel species belonging to the genus Bifidobacterium.</title>
        <authorList>
            <person name="Lugli G.A."/>
            <person name="Duranti S."/>
            <person name="Milani C."/>
        </authorList>
    </citation>
    <scope>NUCLEOTIDE SEQUENCE [LARGE SCALE GENOMIC DNA]</scope>
    <source>
        <strain evidence="9 10">2036B</strain>
    </source>
</reference>
<dbReference type="Proteomes" id="UP000287609">
    <property type="component" value="Unassembled WGS sequence"/>
</dbReference>
<comment type="caution">
    <text evidence="9">The sequence shown here is derived from an EMBL/GenBank/DDBJ whole genome shotgun (WGS) entry which is preliminary data.</text>
</comment>
<dbReference type="PANTHER" id="PTHR36174">
    <property type="entry name" value="LIPID II:GLYCINE GLYCYLTRANSFERASE"/>
    <property type="match status" value="1"/>
</dbReference>
<dbReference type="PANTHER" id="PTHR36174:SF2">
    <property type="entry name" value="AMINOACYLTRANSFERASE FEMA"/>
    <property type="match status" value="1"/>
</dbReference>
<evidence type="ECO:0000256" key="3">
    <source>
        <dbReference type="ARBA" id="ARBA00022679"/>
    </source>
</evidence>
<dbReference type="AlphaFoldDB" id="A0A430FQI2"/>
<dbReference type="Gene3D" id="1.20.58.90">
    <property type="match status" value="1"/>
</dbReference>
<evidence type="ECO:0000256" key="1">
    <source>
        <dbReference type="ARBA" id="ARBA00009943"/>
    </source>
</evidence>
<organism evidence="9 10">
    <name type="scientific">Bifidobacterium dolichotidis</name>
    <dbReference type="NCBI Taxonomy" id="2306976"/>
    <lineage>
        <taxon>Bacteria</taxon>
        <taxon>Bacillati</taxon>
        <taxon>Actinomycetota</taxon>
        <taxon>Actinomycetes</taxon>
        <taxon>Bifidobacteriales</taxon>
        <taxon>Bifidobacteriaceae</taxon>
        <taxon>Bifidobacterium</taxon>
    </lineage>
</organism>
<evidence type="ECO:0000256" key="8">
    <source>
        <dbReference type="SAM" id="Coils"/>
    </source>
</evidence>
<protein>
    <submittedName>
        <fullName evidence="9">FmhC protein</fullName>
    </submittedName>
</protein>
<evidence type="ECO:0000256" key="7">
    <source>
        <dbReference type="ARBA" id="ARBA00023316"/>
    </source>
</evidence>
<proteinExistence type="inferred from homology"/>
<keyword evidence="2" id="KW-0963">Cytoplasm</keyword>
<keyword evidence="7" id="KW-0961">Cell wall biogenesis/degradation</keyword>
<keyword evidence="10" id="KW-1185">Reference proteome</keyword>
<dbReference type="OrthoDB" id="9785911at2"/>